<organism evidence="5 6">
    <name type="scientific">Aplysia californica</name>
    <name type="common">California sea hare</name>
    <dbReference type="NCBI Taxonomy" id="6500"/>
    <lineage>
        <taxon>Eukaryota</taxon>
        <taxon>Metazoa</taxon>
        <taxon>Spiralia</taxon>
        <taxon>Lophotrochozoa</taxon>
        <taxon>Mollusca</taxon>
        <taxon>Gastropoda</taxon>
        <taxon>Heterobranchia</taxon>
        <taxon>Euthyneura</taxon>
        <taxon>Tectipleura</taxon>
        <taxon>Aplysiida</taxon>
        <taxon>Aplysioidea</taxon>
        <taxon>Aplysiidae</taxon>
        <taxon>Aplysia</taxon>
    </lineage>
</organism>
<dbReference type="PANTHER" id="PTHR11559">
    <property type="entry name" value="CARBOXYLESTERASE"/>
    <property type="match status" value="1"/>
</dbReference>
<keyword evidence="3" id="KW-0732">Signal</keyword>
<feature type="signal peptide" evidence="3">
    <location>
        <begin position="1"/>
        <end position="25"/>
    </location>
</feature>
<dbReference type="InterPro" id="IPR050309">
    <property type="entry name" value="Type-B_Carboxylest/Lipase"/>
</dbReference>
<dbReference type="Proteomes" id="UP000694888">
    <property type="component" value="Unplaced"/>
</dbReference>
<dbReference type="Gene3D" id="3.40.50.1820">
    <property type="entry name" value="alpha/beta hydrolase"/>
    <property type="match status" value="1"/>
</dbReference>
<proteinExistence type="inferred from homology"/>
<dbReference type="Pfam" id="PF00135">
    <property type="entry name" value="COesterase"/>
    <property type="match status" value="1"/>
</dbReference>
<dbReference type="PROSITE" id="PS00941">
    <property type="entry name" value="CARBOXYLESTERASE_B_2"/>
    <property type="match status" value="1"/>
</dbReference>
<dbReference type="InterPro" id="IPR019819">
    <property type="entry name" value="Carboxylesterase_B_CS"/>
</dbReference>
<dbReference type="SUPFAM" id="SSF53474">
    <property type="entry name" value="alpha/beta-Hydrolases"/>
    <property type="match status" value="1"/>
</dbReference>
<dbReference type="InterPro" id="IPR029058">
    <property type="entry name" value="AB_hydrolase_fold"/>
</dbReference>
<feature type="domain" description="Carboxylesterase type B" evidence="4">
    <location>
        <begin position="29"/>
        <end position="398"/>
    </location>
</feature>
<dbReference type="RefSeq" id="XP_035824166.1">
    <property type="nucleotide sequence ID" value="XM_035968273.1"/>
</dbReference>
<dbReference type="GeneID" id="101852306"/>
<feature type="chain" id="PRO_5045002715" description="Carboxylic ester hydrolase" evidence="3">
    <location>
        <begin position="26"/>
        <end position="433"/>
    </location>
</feature>
<evidence type="ECO:0000256" key="1">
    <source>
        <dbReference type="ARBA" id="ARBA00005964"/>
    </source>
</evidence>
<dbReference type="InterPro" id="IPR019826">
    <property type="entry name" value="Carboxylesterase_B_AS"/>
</dbReference>
<keyword evidence="5" id="KW-1185">Reference proteome</keyword>
<evidence type="ECO:0000313" key="6">
    <source>
        <dbReference type="RefSeq" id="XP_035824166.1"/>
    </source>
</evidence>
<evidence type="ECO:0000259" key="4">
    <source>
        <dbReference type="Pfam" id="PF00135"/>
    </source>
</evidence>
<evidence type="ECO:0000256" key="3">
    <source>
        <dbReference type="RuleBase" id="RU361235"/>
    </source>
</evidence>
<dbReference type="EC" id="3.1.1.-" evidence="3"/>
<protein>
    <recommendedName>
        <fullName evidence="3">Carboxylic ester hydrolase</fullName>
        <ecNumber evidence="3">3.1.1.-</ecNumber>
    </recommendedName>
</protein>
<evidence type="ECO:0000256" key="2">
    <source>
        <dbReference type="ARBA" id="ARBA00022801"/>
    </source>
</evidence>
<reference evidence="6" key="1">
    <citation type="submission" date="2025-08" db="UniProtKB">
        <authorList>
            <consortium name="RefSeq"/>
        </authorList>
    </citation>
    <scope>IDENTIFICATION</scope>
</reference>
<dbReference type="InterPro" id="IPR002018">
    <property type="entry name" value="CarbesteraseB"/>
</dbReference>
<name>A0ABM1VP24_APLCA</name>
<gene>
    <name evidence="6" type="primary">LOC101852306</name>
</gene>
<sequence>MWTSTTLAVLCGCTLLLTGPGFANGQLVTSFSGTYQGSILTGDNGQQYNAFRGIPYAEPPTGDLRFKKTVPKAPFFESVYDATKFGPFCIQGSAWVPIVGPGQEDCLYLNVYTPTSKPTSGKLRKVFVYIHGGSNTGGNSNTIFPGTLVTTFDLVVVTLNYRLGVFGFLSTLTPDCLGNFGLWDQIRALEWVRDNIQAFGGDSQAVTLGGESAGAFDASVLALSSSVQGLFQRVIVLSKATGLSATGWNDNPLVAAVKAARSVGCIKKEEKNPVTEADWRPVVTCLRQLPAQRLANTDTWNVWPSSVFSAVKDGDLLPYGPYEVFQIKQYLEAKQVLERDYLVSVLQNEGSLAQDTANGKKEQSGDTSITTSSMCMKMKATTEALIGKAKEHQTANLFTDSVITREKAKKHIDTRRLARGDTKQQTYEDCMIF</sequence>
<evidence type="ECO:0000313" key="5">
    <source>
        <dbReference type="Proteomes" id="UP000694888"/>
    </source>
</evidence>
<comment type="similarity">
    <text evidence="1 3">Belongs to the type-B carboxylesterase/lipase family.</text>
</comment>
<accession>A0ABM1VP24</accession>
<dbReference type="PROSITE" id="PS00122">
    <property type="entry name" value="CARBOXYLESTERASE_B_1"/>
    <property type="match status" value="1"/>
</dbReference>
<keyword evidence="2 3" id="KW-0378">Hydrolase</keyword>